<evidence type="ECO:0000256" key="1">
    <source>
        <dbReference type="SAM" id="MobiDB-lite"/>
    </source>
</evidence>
<feature type="compositionally biased region" description="Low complexity" evidence="1">
    <location>
        <begin position="196"/>
        <end position="210"/>
    </location>
</feature>
<organism evidence="2 3">
    <name type="scientific">Streptosporangium vulgare</name>
    <dbReference type="NCBI Taxonomy" id="46190"/>
    <lineage>
        <taxon>Bacteria</taxon>
        <taxon>Bacillati</taxon>
        <taxon>Actinomycetota</taxon>
        <taxon>Actinomycetes</taxon>
        <taxon>Streptosporangiales</taxon>
        <taxon>Streptosporangiaceae</taxon>
        <taxon>Streptosporangium</taxon>
    </lineage>
</organism>
<evidence type="ECO:0000313" key="2">
    <source>
        <dbReference type="EMBL" id="MFB9674086.1"/>
    </source>
</evidence>
<feature type="compositionally biased region" description="Pro residues" evidence="1">
    <location>
        <begin position="153"/>
        <end position="163"/>
    </location>
</feature>
<accession>A0ABV5T6T7</accession>
<protein>
    <submittedName>
        <fullName evidence="2">Terpene synthase family protein</fullName>
    </submittedName>
</protein>
<name>A0ABV5T6T7_9ACTN</name>
<gene>
    <name evidence="2" type="ORF">ACFFRH_01190</name>
</gene>
<comment type="caution">
    <text evidence="2">The sequence shown here is derived from an EMBL/GenBank/DDBJ whole genome shotgun (WGS) entry which is preliminary data.</text>
</comment>
<sequence>MTRTEVHRPPHATSPPARLTERLAALAMPCPVHPSIHLVEAAVADWARAAGLDPDPAASRLAGRAFARCETGEVTALARWLTWMSRLRRTPEALTPVLAVAEGGEPGPAPLERAFSGLWTACAPGMSGAWRERFTAGLAAQREALLPRGTPTALPPVTPPPFSPGTSLSPGAPPPRPRETPADLSPGASPGGGSGTPSAGPTSAGTPSAGDPGDHTEPYGDAFGRYLFDLVEPCLGVEVPAPVRRSPRWRALVEASGDVAAWCEEAVAGHGHEGTIFLERSNPEAEEGKIDRVATRVEELWTAARAIPALTERHGLGFAASREVTRVACAFLTIPRAYLERLLETPRYRHLG</sequence>
<reference evidence="2 3" key="1">
    <citation type="submission" date="2024-09" db="EMBL/GenBank/DDBJ databases">
        <authorList>
            <person name="Sun Q."/>
            <person name="Mori K."/>
        </authorList>
    </citation>
    <scope>NUCLEOTIDE SEQUENCE [LARGE SCALE GENOMIC DNA]</scope>
    <source>
        <strain evidence="2 3">JCM 3028</strain>
    </source>
</reference>
<proteinExistence type="predicted"/>
<feature type="region of interest" description="Disordered" evidence="1">
    <location>
        <begin position="148"/>
        <end position="218"/>
    </location>
</feature>
<dbReference type="Gene3D" id="1.10.600.10">
    <property type="entry name" value="Farnesyl Diphosphate Synthase"/>
    <property type="match status" value="2"/>
</dbReference>
<dbReference type="EMBL" id="JBHMBS010000001">
    <property type="protein sequence ID" value="MFB9674086.1"/>
    <property type="molecule type" value="Genomic_DNA"/>
</dbReference>
<dbReference type="RefSeq" id="WP_344743332.1">
    <property type="nucleotide sequence ID" value="NZ_BAAAWW010000022.1"/>
</dbReference>
<dbReference type="InterPro" id="IPR008949">
    <property type="entry name" value="Isoprenoid_synthase_dom_sf"/>
</dbReference>
<dbReference type="Proteomes" id="UP001589610">
    <property type="component" value="Unassembled WGS sequence"/>
</dbReference>
<keyword evidence="3" id="KW-1185">Reference proteome</keyword>
<evidence type="ECO:0000313" key="3">
    <source>
        <dbReference type="Proteomes" id="UP001589610"/>
    </source>
</evidence>